<keyword evidence="1" id="KW-0472">Membrane</keyword>
<name>J9CBJ3_9ZZZZ</name>
<protein>
    <submittedName>
        <fullName evidence="2">Uncharacterized protein</fullName>
    </submittedName>
</protein>
<feature type="non-terminal residue" evidence="2">
    <location>
        <position position="1"/>
    </location>
</feature>
<sequence>ADGYAPSGVNLDVFTAANLLKNFSAATLGNTVAGAALALIYTFAWKKR</sequence>
<accession>J9CBJ3</accession>
<dbReference type="AlphaFoldDB" id="J9CBJ3"/>
<keyword evidence="1" id="KW-0812">Transmembrane</keyword>
<comment type="caution">
    <text evidence="2">The sequence shown here is derived from an EMBL/GenBank/DDBJ whole genome shotgun (WGS) entry which is preliminary data.</text>
</comment>
<reference evidence="2" key="1">
    <citation type="journal article" date="2012" name="PLoS ONE">
        <title>Gene sets for utilization of primary and secondary nutrition supplies in the distal gut of endangered iberian lynx.</title>
        <authorList>
            <person name="Alcaide M."/>
            <person name="Messina E."/>
            <person name="Richter M."/>
            <person name="Bargiela R."/>
            <person name="Peplies J."/>
            <person name="Huws S.A."/>
            <person name="Newbold C.J."/>
            <person name="Golyshin P.N."/>
            <person name="Simon M.A."/>
            <person name="Lopez G."/>
            <person name="Yakimov M.M."/>
            <person name="Ferrer M."/>
        </authorList>
    </citation>
    <scope>NUCLEOTIDE SEQUENCE</scope>
</reference>
<proteinExistence type="predicted"/>
<gene>
    <name evidence="2" type="ORF">EVA_14572</name>
</gene>
<evidence type="ECO:0000256" key="1">
    <source>
        <dbReference type="SAM" id="Phobius"/>
    </source>
</evidence>
<evidence type="ECO:0000313" key="2">
    <source>
        <dbReference type="EMBL" id="EJW97320.1"/>
    </source>
</evidence>
<dbReference type="EMBL" id="AMCI01004828">
    <property type="protein sequence ID" value="EJW97320.1"/>
    <property type="molecule type" value="Genomic_DNA"/>
</dbReference>
<keyword evidence="1" id="KW-1133">Transmembrane helix</keyword>
<feature type="transmembrane region" description="Helical" evidence="1">
    <location>
        <begin position="23"/>
        <end position="44"/>
    </location>
</feature>
<organism evidence="2">
    <name type="scientific">gut metagenome</name>
    <dbReference type="NCBI Taxonomy" id="749906"/>
    <lineage>
        <taxon>unclassified sequences</taxon>
        <taxon>metagenomes</taxon>
        <taxon>organismal metagenomes</taxon>
    </lineage>
</organism>